<evidence type="ECO:0000256" key="3">
    <source>
        <dbReference type="ARBA" id="ARBA00022692"/>
    </source>
</evidence>
<dbReference type="PANTHER" id="PTHR48022:SF64">
    <property type="entry name" value="MAJOR FACILITATOR SUPERFAMILY (MFS) PROFILE DOMAIN-CONTAINING PROTEIN"/>
    <property type="match status" value="1"/>
</dbReference>
<feature type="transmembrane region" description="Helical" evidence="7">
    <location>
        <begin position="118"/>
        <end position="139"/>
    </location>
</feature>
<dbReference type="InterPro" id="IPR005828">
    <property type="entry name" value="MFS_sugar_transport-like"/>
</dbReference>
<feature type="transmembrane region" description="Helical" evidence="7">
    <location>
        <begin position="12"/>
        <end position="30"/>
    </location>
</feature>
<feature type="transmembrane region" description="Helical" evidence="7">
    <location>
        <begin position="344"/>
        <end position="362"/>
    </location>
</feature>
<evidence type="ECO:0000256" key="7">
    <source>
        <dbReference type="SAM" id="Phobius"/>
    </source>
</evidence>
<feature type="domain" description="Major facilitator superfamily (MFS) profile" evidence="8">
    <location>
        <begin position="24"/>
        <end position="439"/>
    </location>
</feature>
<feature type="transmembrane region" description="Helical" evidence="7">
    <location>
        <begin position="382"/>
        <end position="404"/>
    </location>
</feature>
<evidence type="ECO:0000313" key="9">
    <source>
        <dbReference type="EMBL" id="GJJ08646.1"/>
    </source>
</evidence>
<keyword evidence="3 7" id="KW-0812">Transmembrane</keyword>
<gene>
    <name evidence="9" type="ORF">Clacol_002865</name>
</gene>
<evidence type="ECO:0000256" key="1">
    <source>
        <dbReference type="ARBA" id="ARBA00004141"/>
    </source>
</evidence>
<feature type="transmembrane region" description="Helical" evidence="7">
    <location>
        <begin position="305"/>
        <end position="323"/>
    </location>
</feature>
<evidence type="ECO:0000259" key="8">
    <source>
        <dbReference type="PROSITE" id="PS50850"/>
    </source>
</evidence>
<organism evidence="9 10">
    <name type="scientific">Clathrus columnatus</name>
    <dbReference type="NCBI Taxonomy" id="1419009"/>
    <lineage>
        <taxon>Eukaryota</taxon>
        <taxon>Fungi</taxon>
        <taxon>Dikarya</taxon>
        <taxon>Basidiomycota</taxon>
        <taxon>Agaricomycotina</taxon>
        <taxon>Agaricomycetes</taxon>
        <taxon>Phallomycetidae</taxon>
        <taxon>Phallales</taxon>
        <taxon>Clathraceae</taxon>
        <taxon>Clathrus</taxon>
    </lineage>
</organism>
<dbReference type="GO" id="GO:0005351">
    <property type="term" value="F:carbohydrate:proton symporter activity"/>
    <property type="evidence" value="ECO:0007669"/>
    <property type="project" value="TreeGrafter"/>
</dbReference>
<dbReference type="PANTHER" id="PTHR48022">
    <property type="entry name" value="PLASTIDIC GLUCOSE TRANSPORTER 4"/>
    <property type="match status" value="1"/>
</dbReference>
<evidence type="ECO:0000256" key="4">
    <source>
        <dbReference type="ARBA" id="ARBA00022989"/>
    </source>
</evidence>
<name>A0AAV5A7U8_9AGAM</name>
<sequence length="555" mass="61520">MEWNAVVDLAIHKYFTGLVVLNLCLILPLLTASINGYDSSVVNGLQLLPDWQSFFHKPNGTALGFVNAAQGIGSLIAIPIAPYASDGIGRKRTLLFGSLILVGGTILQVLSRNLTHFIAARAIIGFGLCFATNAAPLLITELAYPTQRGPITALYNSSWYAGSIIYLYSIAAWATFAAFKGSGGSIWSWRFIPESPRWLISKGRDTEAMQILARYHANGGHIRDPLVVFEWTQIRHALQLEREISKTTTWLTLFKSPGNRKRMRIILAIGLFSQWSGNGLVSYYINLVLEAIGIQDTQTKIWVNGVLQVWNLVVAVVIIPYAYEWSLAFAMWTLTTALFQTQHNVAAAKATMGILFAFYLFYDMAYTPMLVAYTLEILPFSIRAKGFSLMNLLVCAALAFNQFVNPWALQALGWKYYLVYDGWLVFELLFVLKYVIETKVLINLTIRTKGRTLEETATLFDGVQEGIELHEIGTIAATQSLHSLRNEGVISTAVYPTLTGATPRKVDLKIDDSNNSCDSDIKKSSSRSVSSVPDSRSLTIDLSTLSNTPSRVPSR</sequence>
<evidence type="ECO:0000313" key="10">
    <source>
        <dbReference type="Proteomes" id="UP001050691"/>
    </source>
</evidence>
<protein>
    <recommendedName>
        <fullName evidence="8">Major facilitator superfamily (MFS) profile domain-containing protein</fullName>
    </recommendedName>
</protein>
<feature type="transmembrane region" description="Helical" evidence="7">
    <location>
        <begin position="416"/>
        <end position="436"/>
    </location>
</feature>
<dbReference type="PROSITE" id="PS50850">
    <property type="entry name" value="MFS"/>
    <property type="match status" value="1"/>
</dbReference>
<keyword evidence="10" id="KW-1185">Reference proteome</keyword>
<comment type="similarity">
    <text evidence="2">Belongs to the major facilitator superfamily. Sugar transporter (TC 2.A.1.1) family.</text>
</comment>
<dbReference type="Pfam" id="PF00083">
    <property type="entry name" value="Sugar_tr"/>
    <property type="match status" value="1"/>
</dbReference>
<feature type="compositionally biased region" description="Low complexity" evidence="6">
    <location>
        <begin position="526"/>
        <end position="537"/>
    </location>
</feature>
<feature type="transmembrane region" description="Helical" evidence="7">
    <location>
        <begin position="159"/>
        <end position="179"/>
    </location>
</feature>
<accession>A0AAV5A7U8</accession>
<dbReference type="GO" id="GO:0016020">
    <property type="term" value="C:membrane"/>
    <property type="evidence" value="ECO:0007669"/>
    <property type="project" value="UniProtKB-SubCell"/>
</dbReference>
<feature type="transmembrane region" description="Helical" evidence="7">
    <location>
        <begin position="93"/>
        <end position="111"/>
    </location>
</feature>
<dbReference type="InterPro" id="IPR050360">
    <property type="entry name" value="MFS_Sugar_Transporters"/>
</dbReference>
<keyword evidence="4 7" id="KW-1133">Transmembrane helix</keyword>
<feature type="transmembrane region" description="Helical" evidence="7">
    <location>
        <begin position="62"/>
        <end position="81"/>
    </location>
</feature>
<proteinExistence type="inferred from homology"/>
<dbReference type="SUPFAM" id="SSF103473">
    <property type="entry name" value="MFS general substrate transporter"/>
    <property type="match status" value="1"/>
</dbReference>
<keyword evidence="5 7" id="KW-0472">Membrane</keyword>
<dbReference type="InterPro" id="IPR036259">
    <property type="entry name" value="MFS_trans_sf"/>
</dbReference>
<evidence type="ECO:0000256" key="6">
    <source>
        <dbReference type="SAM" id="MobiDB-lite"/>
    </source>
</evidence>
<dbReference type="AlphaFoldDB" id="A0AAV5A7U8"/>
<evidence type="ECO:0000256" key="5">
    <source>
        <dbReference type="ARBA" id="ARBA00023136"/>
    </source>
</evidence>
<feature type="compositionally biased region" description="Polar residues" evidence="6">
    <location>
        <begin position="538"/>
        <end position="555"/>
    </location>
</feature>
<dbReference type="Proteomes" id="UP001050691">
    <property type="component" value="Unassembled WGS sequence"/>
</dbReference>
<dbReference type="EMBL" id="BPWL01000003">
    <property type="protein sequence ID" value="GJJ08646.1"/>
    <property type="molecule type" value="Genomic_DNA"/>
</dbReference>
<dbReference type="Gene3D" id="1.20.1250.20">
    <property type="entry name" value="MFS general substrate transporter like domains"/>
    <property type="match status" value="1"/>
</dbReference>
<comment type="subcellular location">
    <subcellularLocation>
        <location evidence="1">Membrane</location>
        <topology evidence="1">Multi-pass membrane protein</topology>
    </subcellularLocation>
</comment>
<feature type="region of interest" description="Disordered" evidence="6">
    <location>
        <begin position="517"/>
        <end position="555"/>
    </location>
</feature>
<feature type="transmembrane region" description="Helical" evidence="7">
    <location>
        <begin position="265"/>
        <end position="285"/>
    </location>
</feature>
<reference evidence="9" key="1">
    <citation type="submission" date="2021-10" db="EMBL/GenBank/DDBJ databases">
        <title>De novo Genome Assembly of Clathrus columnatus (Basidiomycota, Fungi) Using Illumina and Nanopore Sequence Data.</title>
        <authorList>
            <person name="Ogiso-Tanaka E."/>
            <person name="Itagaki H."/>
            <person name="Hosoya T."/>
            <person name="Hosaka K."/>
        </authorList>
    </citation>
    <scope>NUCLEOTIDE SEQUENCE</scope>
    <source>
        <strain evidence="9">MO-923</strain>
    </source>
</reference>
<evidence type="ECO:0000256" key="2">
    <source>
        <dbReference type="ARBA" id="ARBA00010992"/>
    </source>
</evidence>
<comment type="caution">
    <text evidence="9">The sequence shown here is derived from an EMBL/GenBank/DDBJ whole genome shotgun (WGS) entry which is preliminary data.</text>
</comment>
<dbReference type="InterPro" id="IPR020846">
    <property type="entry name" value="MFS_dom"/>
</dbReference>